<feature type="transmembrane region" description="Helical" evidence="1">
    <location>
        <begin position="18"/>
        <end position="37"/>
    </location>
</feature>
<reference evidence="2 3" key="1">
    <citation type="submission" date="2017-10" db="EMBL/GenBank/DDBJ databases">
        <title>Draft genome of Longibacter Salinarum.</title>
        <authorList>
            <person name="Goh K.M."/>
            <person name="Shamsir M.S."/>
            <person name="Lim S.W."/>
        </authorList>
    </citation>
    <scope>NUCLEOTIDE SEQUENCE [LARGE SCALE GENOMIC DNA]</scope>
    <source>
        <strain evidence="2 3">KCTC 52045</strain>
    </source>
</reference>
<dbReference type="AlphaFoldDB" id="A0A2A8CUI7"/>
<dbReference type="EMBL" id="PDEQ01000009">
    <property type="protein sequence ID" value="PEN11417.1"/>
    <property type="molecule type" value="Genomic_DNA"/>
</dbReference>
<keyword evidence="3" id="KW-1185">Reference proteome</keyword>
<protein>
    <submittedName>
        <fullName evidence="2">Uncharacterized protein</fullName>
    </submittedName>
</protein>
<proteinExistence type="predicted"/>
<keyword evidence="1" id="KW-1133">Transmembrane helix</keyword>
<evidence type="ECO:0000256" key="1">
    <source>
        <dbReference type="SAM" id="Phobius"/>
    </source>
</evidence>
<gene>
    <name evidence="2" type="ORF">CRI94_15390</name>
</gene>
<sequence>MAGETDEKASRWRSLWKFFARTFGICLSALLILLYGLGWGDLIANGEVEVTGIQSIIRALPESFVYFVTILPYWWAVLLGLPLILAVVISSVAIVVKMLRGGTQSNHSAA</sequence>
<keyword evidence="1" id="KW-0472">Membrane</keyword>
<accession>A0A2A8CUI7</accession>
<evidence type="ECO:0000313" key="2">
    <source>
        <dbReference type="EMBL" id="PEN11417.1"/>
    </source>
</evidence>
<evidence type="ECO:0000313" key="3">
    <source>
        <dbReference type="Proteomes" id="UP000220102"/>
    </source>
</evidence>
<comment type="caution">
    <text evidence="2">The sequence shown here is derived from an EMBL/GenBank/DDBJ whole genome shotgun (WGS) entry which is preliminary data.</text>
</comment>
<feature type="transmembrane region" description="Helical" evidence="1">
    <location>
        <begin position="73"/>
        <end position="96"/>
    </location>
</feature>
<keyword evidence="1" id="KW-0812">Transmembrane</keyword>
<dbReference type="Proteomes" id="UP000220102">
    <property type="component" value="Unassembled WGS sequence"/>
</dbReference>
<name>A0A2A8CUI7_9BACT</name>
<organism evidence="2 3">
    <name type="scientific">Longibacter salinarum</name>
    <dbReference type="NCBI Taxonomy" id="1850348"/>
    <lineage>
        <taxon>Bacteria</taxon>
        <taxon>Pseudomonadati</taxon>
        <taxon>Rhodothermota</taxon>
        <taxon>Rhodothermia</taxon>
        <taxon>Rhodothermales</taxon>
        <taxon>Salisaetaceae</taxon>
        <taxon>Longibacter</taxon>
    </lineage>
</organism>